<feature type="coiled-coil region" evidence="1">
    <location>
        <begin position="47"/>
        <end position="88"/>
    </location>
</feature>
<accession>A0A2M7BSE5</accession>
<gene>
    <name evidence="3" type="ORF">COS52_02785</name>
</gene>
<dbReference type="EMBL" id="PEVA01000123">
    <property type="protein sequence ID" value="PIV08419.1"/>
    <property type="molecule type" value="Genomic_DNA"/>
</dbReference>
<dbReference type="Gene3D" id="6.10.250.3150">
    <property type="match status" value="1"/>
</dbReference>
<sequence length="579" mass="64347">MKRFLFLCLSFFIFFFIVFPLYADDLTDITNQLNDLKKTFSEISSANQINETQLQGLQKKLDSIKSQVTFLEREIEKKQAQVTEGEKAFAVQQKLLNQRAKSYYKNMGKNAFSVVNLLLSENISESLQNYFYQKTLVDEDKKAIIRIAVFIKQVEDKKKQLETEKTQLAAVKVEIDKQSTFLAGEVAKSTKYLGEIQGKISELAAQRDRLIAGRLAALNLPQSAYTTTGGCSSDLTNGKDPGFSPRFGFFTFGVPHRVGMSQYGAKGRAESGQNAKTILEAYYNAEYKEGFGSDITIRVVGNNEYGQSFDVPWNIEEYLKHVYEIPSGWHIEALKAQAIAARSYALAYTNNGQKSICPSQSCQVVKQEENSDAWKQAVEQTKGIVLLNGGTPISAYFSSTAGGYTYASGSDISSRPWTKNTQDGRSSYNNFEDVKNNSYDKESPWFYCDWGSRSNYGGTAWLKSDEVADIVNVTMLALKDGGTIGNLYQTDKSNPAGKETWDAGKVKQELSNRGLLPFNSIDSVSVSADFGGGRSGTVTVSGDAGTKTFDAWSEFKTYFNQRAPANIQIVGPLFNVEKR</sequence>
<organism evidence="3 4">
    <name type="scientific">Candidatus Roizmanbacteria bacterium CG03_land_8_20_14_0_80_39_12</name>
    <dbReference type="NCBI Taxonomy" id="1974847"/>
    <lineage>
        <taxon>Bacteria</taxon>
        <taxon>Candidatus Roizmaniibacteriota</taxon>
    </lineage>
</organism>
<comment type="caution">
    <text evidence="3">The sequence shown here is derived from an EMBL/GenBank/DDBJ whole genome shotgun (WGS) entry which is preliminary data.</text>
</comment>
<dbReference type="Pfam" id="PF08486">
    <property type="entry name" value="SpoIID"/>
    <property type="match status" value="1"/>
</dbReference>
<dbReference type="InterPro" id="IPR013486">
    <property type="entry name" value="SpoIID/LytB"/>
</dbReference>
<reference evidence="4" key="1">
    <citation type="submission" date="2017-09" db="EMBL/GenBank/DDBJ databases">
        <title>Depth-based differentiation of microbial function through sediment-hosted aquifers and enrichment of novel symbionts in the deep terrestrial subsurface.</title>
        <authorList>
            <person name="Probst A.J."/>
            <person name="Ladd B."/>
            <person name="Jarett J.K."/>
            <person name="Geller-Mcgrath D.E."/>
            <person name="Sieber C.M.K."/>
            <person name="Emerson J.B."/>
            <person name="Anantharaman K."/>
            <person name="Thomas B.C."/>
            <person name="Malmstrom R."/>
            <person name="Stieglmeier M."/>
            <person name="Klingl A."/>
            <person name="Woyke T."/>
            <person name="Ryan C.M."/>
            <person name="Banfield J.F."/>
        </authorList>
    </citation>
    <scope>NUCLEOTIDE SEQUENCE [LARGE SCALE GENOMIC DNA]</scope>
</reference>
<keyword evidence="1" id="KW-0175">Coiled coil</keyword>
<feature type="domain" description="Sporulation stage II protein D amidase enhancer LytB N-terminal" evidence="2">
    <location>
        <begin position="314"/>
        <end position="386"/>
    </location>
</feature>
<protein>
    <recommendedName>
        <fullName evidence="2">Sporulation stage II protein D amidase enhancer LytB N-terminal domain-containing protein</fullName>
    </recommendedName>
</protein>
<dbReference type="InterPro" id="IPR013693">
    <property type="entry name" value="SpoIID/LytB_N"/>
</dbReference>
<evidence type="ECO:0000259" key="2">
    <source>
        <dbReference type="Pfam" id="PF08486"/>
    </source>
</evidence>
<dbReference type="AlphaFoldDB" id="A0A2M7BSE5"/>
<proteinExistence type="predicted"/>
<evidence type="ECO:0000313" key="3">
    <source>
        <dbReference type="EMBL" id="PIV08419.1"/>
    </source>
</evidence>
<dbReference type="GO" id="GO:0030435">
    <property type="term" value="P:sporulation resulting in formation of a cellular spore"/>
    <property type="evidence" value="ECO:0007669"/>
    <property type="project" value="InterPro"/>
</dbReference>
<name>A0A2M7BSE5_9BACT</name>
<evidence type="ECO:0000256" key="1">
    <source>
        <dbReference type="SAM" id="Coils"/>
    </source>
</evidence>
<dbReference type="Proteomes" id="UP000230119">
    <property type="component" value="Unassembled WGS sequence"/>
</dbReference>
<dbReference type="NCBIfam" id="TIGR02669">
    <property type="entry name" value="SpoIID_LytB"/>
    <property type="match status" value="1"/>
</dbReference>
<evidence type="ECO:0000313" key="4">
    <source>
        <dbReference type="Proteomes" id="UP000230119"/>
    </source>
</evidence>